<evidence type="ECO:0000256" key="7">
    <source>
        <dbReference type="SAM" id="MobiDB-lite"/>
    </source>
</evidence>
<evidence type="ECO:0000256" key="6">
    <source>
        <dbReference type="RuleBase" id="RU000416"/>
    </source>
</evidence>
<gene>
    <name evidence="8" type="ORF">EVOR1521_LOCUS21433</name>
</gene>
<dbReference type="InterPro" id="IPR050390">
    <property type="entry name" value="C5-Methyltransferase"/>
</dbReference>
<dbReference type="GO" id="GO:0032259">
    <property type="term" value="P:methylation"/>
    <property type="evidence" value="ECO:0007669"/>
    <property type="project" value="UniProtKB-KW"/>
</dbReference>
<keyword evidence="2 5" id="KW-0489">Methyltransferase</keyword>
<organism evidence="8 9">
    <name type="scientific">Effrenium voratum</name>
    <dbReference type="NCBI Taxonomy" id="2562239"/>
    <lineage>
        <taxon>Eukaryota</taxon>
        <taxon>Sar</taxon>
        <taxon>Alveolata</taxon>
        <taxon>Dinophyceae</taxon>
        <taxon>Suessiales</taxon>
        <taxon>Symbiodiniaceae</taxon>
        <taxon>Effrenium</taxon>
    </lineage>
</organism>
<dbReference type="GO" id="GO:0005634">
    <property type="term" value="C:nucleus"/>
    <property type="evidence" value="ECO:0007669"/>
    <property type="project" value="TreeGrafter"/>
</dbReference>
<name>A0AA36J2P4_9DINO</name>
<feature type="region of interest" description="Disordered" evidence="7">
    <location>
        <begin position="353"/>
        <end position="386"/>
    </location>
</feature>
<dbReference type="SUPFAM" id="SSF53335">
    <property type="entry name" value="S-adenosyl-L-methionine-dependent methyltransferases"/>
    <property type="match status" value="1"/>
</dbReference>
<accession>A0AA36J2P4</accession>
<evidence type="ECO:0000313" key="9">
    <source>
        <dbReference type="Proteomes" id="UP001178507"/>
    </source>
</evidence>
<dbReference type="Proteomes" id="UP001178507">
    <property type="component" value="Unassembled WGS sequence"/>
</dbReference>
<dbReference type="Gene3D" id="3.40.50.150">
    <property type="entry name" value="Vaccinia Virus protein VP39"/>
    <property type="match status" value="1"/>
</dbReference>
<keyword evidence="3 5" id="KW-0808">Transferase</keyword>
<protein>
    <recommendedName>
        <fullName evidence="1">DNA (cytosine-5-)-methyltransferase</fullName>
        <ecNumber evidence="1">2.1.1.37</ecNumber>
    </recommendedName>
</protein>
<feature type="active site" evidence="5">
    <location>
        <position position="82"/>
    </location>
</feature>
<reference evidence="8" key="1">
    <citation type="submission" date="2023-08" db="EMBL/GenBank/DDBJ databases">
        <authorList>
            <person name="Chen Y."/>
            <person name="Shah S."/>
            <person name="Dougan E. K."/>
            <person name="Thang M."/>
            <person name="Chan C."/>
        </authorList>
    </citation>
    <scope>NUCLEOTIDE SEQUENCE</scope>
</reference>
<dbReference type="EC" id="2.1.1.37" evidence="1"/>
<dbReference type="PANTHER" id="PTHR10629:SF52">
    <property type="entry name" value="DNA (CYTOSINE-5)-METHYLTRANSFERASE 1"/>
    <property type="match status" value="1"/>
</dbReference>
<feature type="compositionally biased region" description="Basic and acidic residues" evidence="7">
    <location>
        <begin position="355"/>
        <end position="376"/>
    </location>
</feature>
<dbReference type="InterPro" id="IPR029063">
    <property type="entry name" value="SAM-dependent_MTases_sf"/>
</dbReference>
<evidence type="ECO:0000256" key="5">
    <source>
        <dbReference type="PROSITE-ProRule" id="PRU01016"/>
    </source>
</evidence>
<keyword evidence="4 5" id="KW-0949">S-adenosyl-L-methionine</keyword>
<evidence type="ECO:0000256" key="3">
    <source>
        <dbReference type="ARBA" id="ARBA00022679"/>
    </source>
</evidence>
<keyword evidence="9" id="KW-1185">Reference proteome</keyword>
<dbReference type="AlphaFoldDB" id="A0AA36J2P4"/>
<dbReference type="Pfam" id="PF00145">
    <property type="entry name" value="DNA_methylase"/>
    <property type="match status" value="1"/>
</dbReference>
<proteinExistence type="inferred from homology"/>
<comment type="similarity">
    <text evidence="5 6">Belongs to the class I-like SAM-binding methyltransferase superfamily. C5-methyltransferase family.</text>
</comment>
<dbReference type="PANTHER" id="PTHR10629">
    <property type="entry name" value="CYTOSINE-SPECIFIC METHYLTRANSFERASE"/>
    <property type="match status" value="1"/>
</dbReference>
<comment type="caution">
    <text evidence="8">The sequence shown here is derived from an EMBL/GenBank/DDBJ whole genome shotgun (WGS) entry which is preliminary data.</text>
</comment>
<sequence length="386" mass="43427">MAPLDRPIRIGTDCSGMETPVMALRALKVEYEHMFSCDIEKSVKEQILANFPPKVWFDDLMARDNDSRSTPSVDLYVAGFPCQSFSAAGLGLGFNDKRGEVFFGCASYIEAKRPRVFVLENVKAILTNDGGDTFKTVMSTLKQIGSGAYHVSHKVLDTQDHGVPQSRKRVYFVGIRKNTVPAGFQGFEWPEELPRVSIEPFLNRRRKVPTMKDLPKKGGVTARSGAKEVLQQLKREGKDPLNKTYIIDIDASARYRNFMRDRCPCMTKSRAAGYWISSRARRMSLEEMLRCQGMEPGCFKQVVSDRAIGAQIGNAMSQNILERLFLKLLPLAGLVPASQALKDRFKSRAMMLPRSKVEEPKTGKRALEKAPKDKVTKKVGLKRRRV</sequence>
<dbReference type="Gene3D" id="3.90.120.10">
    <property type="entry name" value="DNA Methylase, subunit A, domain 2"/>
    <property type="match status" value="1"/>
</dbReference>
<dbReference type="InterPro" id="IPR001525">
    <property type="entry name" value="C5_MeTfrase"/>
</dbReference>
<dbReference type="NCBIfam" id="TIGR00675">
    <property type="entry name" value="dcm"/>
    <property type="match status" value="1"/>
</dbReference>
<dbReference type="GO" id="GO:0003677">
    <property type="term" value="F:DNA binding"/>
    <property type="evidence" value="ECO:0007669"/>
    <property type="project" value="TreeGrafter"/>
</dbReference>
<dbReference type="PRINTS" id="PR00105">
    <property type="entry name" value="C5METTRFRASE"/>
</dbReference>
<evidence type="ECO:0000256" key="2">
    <source>
        <dbReference type="ARBA" id="ARBA00022603"/>
    </source>
</evidence>
<dbReference type="GO" id="GO:0044027">
    <property type="term" value="P:negative regulation of gene expression via chromosomal CpG island methylation"/>
    <property type="evidence" value="ECO:0007669"/>
    <property type="project" value="TreeGrafter"/>
</dbReference>
<dbReference type="PROSITE" id="PS51679">
    <property type="entry name" value="SAM_MT_C5"/>
    <property type="match status" value="1"/>
</dbReference>
<evidence type="ECO:0000313" key="8">
    <source>
        <dbReference type="EMBL" id="CAJ1397404.1"/>
    </source>
</evidence>
<evidence type="ECO:0000256" key="1">
    <source>
        <dbReference type="ARBA" id="ARBA00011975"/>
    </source>
</evidence>
<evidence type="ECO:0000256" key="4">
    <source>
        <dbReference type="ARBA" id="ARBA00022691"/>
    </source>
</evidence>
<dbReference type="EMBL" id="CAUJNA010003265">
    <property type="protein sequence ID" value="CAJ1397404.1"/>
    <property type="molecule type" value="Genomic_DNA"/>
</dbReference>
<feature type="compositionally biased region" description="Basic residues" evidence="7">
    <location>
        <begin position="377"/>
        <end position="386"/>
    </location>
</feature>
<dbReference type="GO" id="GO:0003886">
    <property type="term" value="F:DNA (cytosine-5-)-methyltransferase activity"/>
    <property type="evidence" value="ECO:0007669"/>
    <property type="project" value="UniProtKB-EC"/>
</dbReference>